<evidence type="ECO:0008006" key="2">
    <source>
        <dbReference type="Google" id="ProtNLM"/>
    </source>
</evidence>
<proteinExistence type="predicted"/>
<evidence type="ECO:0000313" key="1">
    <source>
        <dbReference type="EMBL" id="SVD39487.1"/>
    </source>
</evidence>
<feature type="non-terminal residue" evidence="1">
    <location>
        <position position="243"/>
    </location>
</feature>
<name>A0A382UZ98_9ZZZZ</name>
<dbReference type="EMBL" id="UINC01147897">
    <property type="protein sequence ID" value="SVD39487.1"/>
    <property type="molecule type" value="Genomic_DNA"/>
</dbReference>
<accession>A0A382UZ98</accession>
<protein>
    <recommendedName>
        <fullName evidence="2">Major tropism determinant N-terminal domain-containing protein</fullName>
    </recommendedName>
</protein>
<sequence>MAAKVPIRTVYTNSVATGLAEFQSGEFVDYTSGGTGLAALGSAGQVLKVNSGASALEYGNVEAVINIDGMTDGSGATLAATDKFAISDGGTEKYLLASQIDTYVSATTATLTNKTLTTPQITSGVLNTGVSGSAIKDQDDMSSDSATHLATQQSIKAYVDTQITAEDLDVTTDSGTIAIDLDSETLTVSGGTGLDSSATGNAVTLAIDSTVATLTGTQTLTNKSVDLGTNTLTGSVAEFNSAL</sequence>
<organism evidence="1">
    <name type="scientific">marine metagenome</name>
    <dbReference type="NCBI Taxonomy" id="408172"/>
    <lineage>
        <taxon>unclassified sequences</taxon>
        <taxon>metagenomes</taxon>
        <taxon>ecological metagenomes</taxon>
    </lineage>
</organism>
<gene>
    <name evidence="1" type="ORF">METZ01_LOCUS392341</name>
</gene>
<dbReference type="AlphaFoldDB" id="A0A382UZ98"/>
<reference evidence="1" key="1">
    <citation type="submission" date="2018-05" db="EMBL/GenBank/DDBJ databases">
        <authorList>
            <person name="Lanie J.A."/>
            <person name="Ng W.-L."/>
            <person name="Kazmierczak K.M."/>
            <person name="Andrzejewski T.M."/>
            <person name="Davidsen T.M."/>
            <person name="Wayne K.J."/>
            <person name="Tettelin H."/>
            <person name="Glass J.I."/>
            <person name="Rusch D."/>
            <person name="Podicherti R."/>
            <person name="Tsui H.-C.T."/>
            <person name="Winkler M.E."/>
        </authorList>
    </citation>
    <scope>NUCLEOTIDE SEQUENCE</scope>
</reference>